<dbReference type="EMBL" id="SDEE01000054">
    <property type="protein sequence ID" value="RXW23022.1"/>
    <property type="molecule type" value="Genomic_DNA"/>
</dbReference>
<dbReference type="Proteomes" id="UP000290288">
    <property type="component" value="Unassembled WGS sequence"/>
</dbReference>
<proteinExistence type="predicted"/>
<feature type="compositionally biased region" description="Polar residues" evidence="2">
    <location>
        <begin position="19"/>
        <end position="32"/>
    </location>
</feature>
<feature type="coiled-coil region" evidence="1">
    <location>
        <begin position="80"/>
        <end position="155"/>
    </location>
</feature>
<sequence>MSLLSDTGCKLTPAKPPQRDQNSQAPCLWGQSQEASTQHDQLRAGALHISSCQRCAAGSITVGMLNQNKHGDGRCKYSGVKQRVRKLKETEVEKEKKRQESMRAELQSLTNKLEKLTGKVEKHEGTTLPDLEEQLGLVERDIEEQERLLMQMEMNREFEDVSRLVLSSVDQKQQQVLPAVTLSPTTATPTNSYHPTSQYYPNFGGEHTHHQAGYVPVQQRAMPRRQSLGAPSPQQQQPSSVVAKSDGVYVYALVFVDFSGTEYLESPFVGQDDNCESFEFFALSTPTPTSATRSLSEGCYDCTVWSDAFVFPFDCNTIKSGSEPRCDSGGRAVG</sequence>
<protein>
    <submittedName>
        <fullName evidence="3">Uncharacterized protein</fullName>
    </submittedName>
</protein>
<reference evidence="3 4" key="1">
    <citation type="submission" date="2019-01" db="EMBL/GenBank/DDBJ databases">
        <title>Draft genome sequence of Psathyrella aberdarensis IHI B618.</title>
        <authorList>
            <person name="Buettner E."/>
            <person name="Kellner H."/>
        </authorList>
    </citation>
    <scope>NUCLEOTIDE SEQUENCE [LARGE SCALE GENOMIC DNA]</scope>
    <source>
        <strain evidence="3 4">IHI B618</strain>
    </source>
</reference>
<gene>
    <name evidence="3" type="ORF">EST38_g2827</name>
</gene>
<evidence type="ECO:0000313" key="3">
    <source>
        <dbReference type="EMBL" id="RXW23022.1"/>
    </source>
</evidence>
<accession>A0A4Q2DUL6</accession>
<comment type="caution">
    <text evidence="3">The sequence shown here is derived from an EMBL/GenBank/DDBJ whole genome shotgun (WGS) entry which is preliminary data.</text>
</comment>
<feature type="region of interest" description="Disordered" evidence="2">
    <location>
        <begin position="1"/>
        <end position="32"/>
    </location>
</feature>
<evidence type="ECO:0000256" key="1">
    <source>
        <dbReference type="SAM" id="Coils"/>
    </source>
</evidence>
<keyword evidence="4" id="KW-1185">Reference proteome</keyword>
<name>A0A4Q2DUL6_9AGAR</name>
<keyword evidence="1" id="KW-0175">Coiled coil</keyword>
<organism evidence="3 4">
    <name type="scientific">Candolleomyces aberdarensis</name>
    <dbReference type="NCBI Taxonomy" id="2316362"/>
    <lineage>
        <taxon>Eukaryota</taxon>
        <taxon>Fungi</taxon>
        <taxon>Dikarya</taxon>
        <taxon>Basidiomycota</taxon>
        <taxon>Agaricomycotina</taxon>
        <taxon>Agaricomycetes</taxon>
        <taxon>Agaricomycetidae</taxon>
        <taxon>Agaricales</taxon>
        <taxon>Agaricineae</taxon>
        <taxon>Psathyrellaceae</taxon>
        <taxon>Candolleomyces</taxon>
    </lineage>
</organism>
<evidence type="ECO:0000313" key="4">
    <source>
        <dbReference type="Proteomes" id="UP000290288"/>
    </source>
</evidence>
<evidence type="ECO:0000256" key="2">
    <source>
        <dbReference type="SAM" id="MobiDB-lite"/>
    </source>
</evidence>
<dbReference type="AlphaFoldDB" id="A0A4Q2DUL6"/>